<dbReference type="EMBL" id="JX684096">
    <property type="protein sequence ID" value="AGF93555.1"/>
    <property type="molecule type" value="Genomic_DNA"/>
</dbReference>
<dbReference type="AlphaFoldDB" id="M1PQU1"/>
<protein>
    <submittedName>
        <fullName evidence="3">Membrane protein containing Metallophosphoesterase domain protein</fullName>
    </submittedName>
</protein>
<dbReference type="Gene3D" id="3.60.21.10">
    <property type="match status" value="1"/>
</dbReference>
<keyword evidence="1" id="KW-1133">Transmembrane helix</keyword>
<evidence type="ECO:0000313" key="3">
    <source>
        <dbReference type="EMBL" id="AGF93555.1"/>
    </source>
</evidence>
<dbReference type="Pfam" id="PF00149">
    <property type="entry name" value="Metallophos"/>
    <property type="match status" value="1"/>
</dbReference>
<keyword evidence="1" id="KW-0812">Transmembrane</keyword>
<organism evidence="3">
    <name type="scientific">uncultured organism</name>
    <dbReference type="NCBI Taxonomy" id="155900"/>
    <lineage>
        <taxon>unclassified sequences</taxon>
        <taxon>environmental samples</taxon>
    </lineage>
</organism>
<accession>M1PQU1</accession>
<dbReference type="SUPFAM" id="SSF56300">
    <property type="entry name" value="Metallo-dependent phosphatases"/>
    <property type="match status" value="1"/>
</dbReference>
<sequence length="379" mass="42817">MEKRKRTTEAILVFGIAIAIAVLSMSLATSYADDNPTFTTMGENDETFKFAVIADPHVSIGRKEKANNLRSIVDNIKDEDLEFVIVNGDVSDWTSIPNIELFENIMNKLDIPIFTVVGNHDWRRSYSDAAYGVMPFSCWKPNNKSLEYYQKYLSPKKYSNFENLENGWDLKFGPSVGDFSFNRGPAHIVALNSGYDIYPGEDFGPDGCGLTDAQIDWLEEDLKNEENIFIFLHHPVYRDESKRSSGIISNAENLEYLAKEYDVEAVFNGHVHVFWDREIENVRYVATGVPPGYHIVEFEKDNGFEIRKEGGSPDYKGTFADLNNLKDVKVLMGSMFGQVWTGLQWTHIEIMKGASLAYLVGIFLLGSLILSGAYVNKDS</sequence>
<evidence type="ECO:0000259" key="2">
    <source>
        <dbReference type="Pfam" id="PF00149"/>
    </source>
</evidence>
<dbReference type="GO" id="GO:0016787">
    <property type="term" value="F:hydrolase activity"/>
    <property type="evidence" value="ECO:0007669"/>
    <property type="project" value="InterPro"/>
</dbReference>
<dbReference type="InterPro" id="IPR029052">
    <property type="entry name" value="Metallo-depent_PP-like"/>
</dbReference>
<gene>
    <name evidence="3" type="ORF">FLSS-10_0030</name>
</gene>
<keyword evidence="1" id="KW-0472">Membrane</keyword>
<dbReference type="PANTHER" id="PTHR43143:SF1">
    <property type="entry name" value="SERINE_THREONINE-PROTEIN PHOSPHATASE CPPED1"/>
    <property type="match status" value="1"/>
</dbReference>
<feature type="domain" description="Calcineurin-like phosphoesterase" evidence="2">
    <location>
        <begin position="48"/>
        <end position="273"/>
    </location>
</feature>
<dbReference type="InterPro" id="IPR051918">
    <property type="entry name" value="STPP_CPPED1"/>
</dbReference>
<evidence type="ECO:0000256" key="1">
    <source>
        <dbReference type="SAM" id="Phobius"/>
    </source>
</evidence>
<proteinExistence type="predicted"/>
<reference evidence="3" key="1">
    <citation type="journal article" date="2013" name="Syst. Appl. Microbiol.">
        <title>New insights into the archaeal diversity of a hypersaline microbial mat obtained by a metagenomic approach.</title>
        <authorList>
            <person name="Lopez-Lopez A."/>
            <person name="Richter M."/>
            <person name="Pena A."/>
            <person name="Tamames J."/>
            <person name="Rossello-Mora R."/>
        </authorList>
    </citation>
    <scope>NUCLEOTIDE SEQUENCE</scope>
</reference>
<name>M1PQU1_9ZZZZ</name>
<feature type="transmembrane region" description="Helical" evidence="1">
    <location>
        <begin position="356"/>
        <end position="375"/>
    </location>
</feature>
<dbReference type="InterPro" id="IPR004843">
    <property type="entry name" value="Calcineurin-like_PHP"/>
</dbReference>
<dbReference type="PANTHER" id="PTHR43143">
    <property type="entry name" value="METALLOPHOSPHOESTERASE, CALCINEURIN SUPERFAMILY"/>
    <property type="match status" value="1"/>
</dbReference>